<evidence type="ECO:0000313" key="2">
    <source>
        <dbReference type="EMBL" id="NIJ55624.1"/>
    </source>
</evidence>
<dbReference type="Gene3D" id="1.10.260.40">
    <property type="entry name" value="lambda repressor-like DNA-binding domains"/>
    <property type="match status" value="1"/>
</dbReference>
<name>A0ABX0URL7_9BACT</name>
<organism evidence="2 3">
    <name type="scientific">Dyadobacter arcticus</name>
    <dbReference type="NCBI Taxonomy" id="1078754"/>
    <lineage>
        <taxon>Bacteria</taxon>
        <taxon>Pseudomonadati</taxon>
        <taxon>Bacteroidota</taxon>
        <taxon>Cytophagia</taxon>
        <taxon>Cytophagales</taxon>
        <taxon>Spirosomataceae</taxon>
        <taxon>Dyadobacter</taxon>
    </lineage>
</organism>
<comment type="caution">
    <text evidence="2">The sequence shown here is derived from an EMBL/GenBank/DDBJ whole genome shotgun (WGS) entry which is preliminary data.</text>
</comment>
<dbReference type="EMBL" id="JAASQJ010000005">
    <property type="protein sequence ID" value="NIJ55624.1"/>
    <property type="molecule type" value="Genomic_DNA"/>
</dbReference>
<gene>
    <name evidence="2" type="ORF">FHS68_004813</name>
</gene>
<sequence length="66" mass="7346">MTQESLAEALELSTSVINRIENNKRKMDVDLVYKLSTALEMDISQVIAELFNGKNTENSSSFPSGH</sequence>
<keyword evidence="3" id="KW-1185">Reference proteome</keyword>
<dbReference type="PROSITE" id="PS50943">
    <property type="entry name" value="HTH_CROC1"/>
    <property type="match status" value="1"/>
</dbReference>
<dbReference type="CDD" id="cd00093">
    <property type="entry name" value="HTH_XRE"/>
    <property type="match status" value="1"/>
</dbReference>
<feature type="domain" description="HTH cro/C1-type" evidence="1">
    <location>
        <begin position="1"/>
        <end position="46"/>
    </location>
</feature>
<proteinExistence type="predicted"/>
<accession>A0ABX0URL7</accession>
<protein>
    <submittedName>
        <fullName evidence="2">Transcriptional regulator with XRE-family HTH domain</fullName>
    </submittedName>
</protein>
<dbReference type="SUPFAM" id="SSF47413">
    <property type="entry name" value="lambda repressor-like DNA-binding domains"/>
    <property type="match status" value="1"/>
</dbReference>
<evidence type="ECO:0000259" key="1">
    <source>
        <dbReference type="PROSITE" id="PS50943"/>
    </source>
</evidence>
<evidence type="ECO:0000313" key="3">
    <source>
        <dbReference type="Proteomes" id="UP001179181"/>
    </source>
</evidence>
<dbReference type="InterPro" id="IPR001387">
    <property type="entry name" value="Cro/C1-type_HTH"/>
</dbReference>
<dbReference type="Proteomes" id="UP001179181">
    <property type="component" value="Unassembled WGS sequence"/>
</dbReference>
<reference evidence="2 3" key="1">
    <citation type="submission" date="2020-03" db="EMBL/GenBank/DDBJ databases">
        <title>Genomic Encyclopedia of Type Strains, Phase IV (KMG-IV): sequencing the most valuable type-strain genomes for metagenomic binning, comparative biology and taxonomic classification.</title>
        <authorList>
            <person name="Goeker M."/>
        </authorList>
    </citation>
    <scope>NUCLEOTIDE SEQUENCE [LARGE SCALE GENOMIC DNA]</scope>
    <source>
        <strain evidence="2 3">DSM 102865</strain>
    </source>
</reference>
<dbReference type="Pfam" id="PF01381">
    <property type="entry name" value="HTH_3"/>
    <property type="match status" value="1"/>
</dbReference>
<dbReference type="InterPro" id="IPR010982">
    <property type="entry name" value="Lambda_DNA-bd_dom_sf"/>
</dbReference>